<feature type="region of interest" description="Disordered" evidence="1">
    <location>
        <begin position="512"/>
        <end position="623"/>
    </location>
</feature>
<evidence type="ECO:0000256" key="1">
    <source>
        <dbReference type="SAM" id="MobiDB-lite"/>
    </source>
</evidence>
<gene>
    <name evidence="2" type="ORF">AYI70_g1897</name>
</gene>
<feature type="region of interest" description="Disordered" evidence="1">
    <location>
        <begin position="206"/>
        <end position="235"/>
    </location>
</feature>
<proteinExistence type="predicted"/>
<dbReference type="OrthoDB" id="118550at2759"/>
<evidence type="ECO:0008006" key="4">
    <source>
        <dbReference type="Google" id="ProtNLM"/>
    </source>
</evidence>
<organism evidence="2 3">
    <name type="scientific">Smittium culicis</name>
    <dbReference type="NCBI Taxonomy" id="133412"/>
    <lineage>
        <taxon>Eukaryota</taxon>
        <taxon>Fungi</taxon>
        <taxon>Fungi incertae sedis</taxon>
        <taxon>Zoopagomycota</taxon>
        <taxon>Kickxellomycotina</taxon>
        <taxon>Harpellomycetes</taxon>
        <taxon>Harpellales</taxon>
        <taxon>Legeriomycetaceae</taxon>
        <taxon>Smittium</taxon>
    </lineage>
</organism>
<sequence>MDIQFMENKGHCHEFCLKFKNGFPSDWEWLISQELARITSSNTYSTINIDKSTLLFNNTESSIRYNASAKNLIQNLTLNNPPKYPKALEIIHPYNQSISKLNYNSTASSLSLENQELNKESSYDMNLQLAQDLPKKFIMPQTDINSTTFVYKNIDSTALAIHNSNDLALCDSSTGLTICEDNNDLTMSGNTIGLTTGKDISELPVNLGPQKQNENKNGSKSSFFQRKKTNNPTNMIQYTNIKPKSNLNTPEISVNKPNQIHTKITIENSSKITRYKSSNRLDILNDNNGYSKDLSEDKSNKHNFSIEYNSQIEITNKKNENCISNIQEANLNNKQIKESSFPMEIRKSKRLKKSPLKTHKLCDLEYFSTKSSPNIKDGDALSDDLKSNVIDSPREQKKNSSIKPIITENANIDSGVNKSISENLKTSNTSKTDIKEKKVLCAAHANAKSISNEGLIEVCVGLENIDHVLSANTLEKINNMESNSNLVDSESNKNLEKNSSIIQVLNETPKNVKKNLSSKTDSIKSSKRRKRYTSFRKSKPSKSLSDVINKLDKDQKSETSKEGIADSKKTTSKKENSLKSTPKTDSSRKVELVQSTRSGRKVKSPGNWWQRGLETPSKSKGDSTASIKYIWGEVGVVRKKD</sequence>
<reference evidence="2 3" key="1">
    <citation type="submission" date="2017-01" db="EMBL/GenBank/DDBJ databases">
        <authorList>
            <person name="Mah S.A."/>
            <person name="Swanson W.J."/>
            <person name="Moy G.W."/>
            <person name="Vacquier V.D."/>
        </authorList>
    </citation>
    <scope>NUCLEOTIDE SEQUENCE [LARGE SCALE GENOMIC DNA]</scope>
    <source>
        <strain evidence="2 3">GSMNP</strain>
    </source>
</reference>
<feature type="compositionally biased region" description="Basic and acidic residues" evidence="1">
    <location>
        <begin position="549"/>
        <end position="577"/>
    </location>
</feature>
<comment type="caution">
    <text evidence="2">The sequence shown here is derived from an EMBL/GenBank/DDBJ whole genome shotgun (WGS) entry which is preliminary data.</text>
</comment>
<dbReference type="AlphaFoldDB" id="A0A1R1YAN1"/>
<dbReference type="STRING" id="133412.A0A1R1YAN1"/>
<evidence type="ECO:0000313" key="3">
    <source>
        <dbReference type="Proteomes" id="UP000187283"/>
    </source>
</evidence>
<name>A0A1R1YAN1_9FUNG</name>
<evidence type="ECO:0000313" key="2">
    <source>
        <dbReference type="EMBL" id="OMJ23972.1"/>
    </source>
</evidence>
<protein>
    <recommendedName>
        <fullName evidence="4">SANTA domain-containing protein</fullName>
    </recommendedName>
</protein>
<dbReference type="Proteomes" id="UP000187283">
    <property type="component" value="Unassembled WGS sequence"/>
</dbReference>
<accession>A0A1R1YAN1</accession>
<keyword evidence="3" id="KW-1185">Reference proteome</keyword>
<feature type="compositionally biased region" description="Basic residues" evidence="1">
    <location>
        <begin position="525"/>
        <end position="540"/>
    </location>
</feature>
<feature type="compositionally biased region" description="Polar residues" evidence="1">
    <location>
        <begin position="209"/>
        <end position="235"/>
    </location>
</feature>
<dbReference type="EMBL" id="LSSN01000437">
    <property type="protein sequence ID" value="OMJ23972.1"/>
    <property type="molecule type" value="Genomic_DNA"/>
</dbReference>